<evidence type="ECO:0000313" key="1">
    <source>
        <dbReference type="EMBL" id="CAJ2638301.1"/>
    </source>
</evidence>
<gene>
    <name evidence="1" type="ORF">MILVUS5_LOCUS8535</name>
</gene>
<accession>A0ACB0J076</accession>
<sequence>MHLMAMLNWSCQCKNNSTSPKGSSQLNFHDSYVSIQSYWPCCWWYNAQITSILRMVHYCDKVHVLREAINILWKSSMVHYIFSFFLNFSFKSLIFCSELLLWKFEERNLHC</sequence>
<keyword evidence="2" id="KW-1185">Reference proteome</keyword>
<reference evidence="1" key="1">
    <citation type="submission" date="2023-10" db="EMBL/GenBank/DDBJ databases">
        <authorList>
            <person name="Rodriguez Cubillos JULIANA M."/>
            <person name="De Vega J."/>
        </authorList>
    </citation>
    <scope>NUCLEOTIDE SEQUENCE</scope>
</reference>
<protein>
    <submittedName>
        <fullName evidence="1">Uncharacterized protein</fullName>
    </submittedName>
</protein>
<organism evidence="1 2">
    <name type="scientific">Trifolium pratense</name>
    <name type="common">Red clover</name>
    <dbReference type="NCBI Taxonomy" id="57577"/>
    <lineage>
        <taxon>Eukaryota</taxon>
        <taxon>Viridiplantae</taxon>
        <taxon>Streptophyta</taxon>
        <taxon>Embryophyta</taxon>
        <taxon>Tracheophyta</taxon>
        <taxon>Spermatophyta</taxon>
        <taxon>Magnoliopsida</taxon>
        <taxon>eudicotyledons</taxon>
        <taxon>Gunneridae</taxon>
        <taxon>Pentapetalae</taxon>
        <taxon>rosids</taxon>
        <taxon>fabids</taxon>
        <taxon>Fabales</taxon>
        <taxon>Fabaceae</taxon>
        <taxon>Papilionoideae</taxon>
        <taxon>50 kb inversion clade</taxon>
        <taxon>NPAAA clade</taxon>
        <taxon>Hologalegina</taxon>
        <taxon>IRL clade</taxon>
        <taxon>Trifolieae</taxon>
        <taxon>Trifolium</taxon>
    </lineage>
</organism>
<evidence type="ECO:0000313" key="2">
    <source>
        <dbReference type="Proteomes" id="UP001177021"/>
    </source>
</evidence>
<dbReference type="EMBL" id="CASHSV030000013">
    <property type="protein sequence ID" value="CAJ2638301.1"/>
    <property type="molecule type" value="Genomic_DNA"/>
</dbReference>
<name>A0ACB0J076_TRIPR</name>
<comment type="caution">
    <text evidence="1">The sequence shown here is derived from an EMBL/GenBank/DDBJ whole genome shotgun (WGS) entry which is preliminary data.</text>
</comment>
<dbReference type="Proteomes" id="UP001177021">
    <property type="component" value="Unassembled WGS sequence"/>
</dbReference>
<proteinExistence type="predicted"/>